<protein>
    <submittedName>
        <fullName evidence="2">ATP-dependent DNA helicase RuvA</fullName>
    </submittedName>
</protein>
<dbReference type="Proteomes" id="UP000229323">
    <property type="component" value="Chromosome"/>
</dbReference>
<dbReference type="InterPro" id="IPR021326">
    <property type="entry name" value="DUF2931"/>
</dbReference>
<keyword evidence="2" id="KW-0067">ATP-binding</keyword>
<evidence type="ECO:0000313" key="3">
    <source>
        <dbReference type="Proteomes" id="UP000229323"/>
    </source>
</evidence>
<dbReference type="EMBL" id="CP024696">
    <property type="protein sequence ID" value="ATV52284.1"/>
    <property type="molecule type" value="Genomic_DNA"/>
</dbReference>
<keyword evidence="2" id="KW-0378">Hydrolase</keyword>
<name>A0A2D3NC53_PREIN</name>
<keyword evidence="2" id="KW-0547">Nucleotide-binding</keyword>
<dbReference type="AlphaFoldDB" id="A0A2D3NC53"/>
<dbReference type="PROSITE" id="PS51257">
    <property type="entry name" value="PROKAR_LIPOPROTEIN"/>
    <property type="match status" value="1"/>
</dbReference>
<accession>A0A2D3NC53</accession>
<gene>
    <name evidence="2" type="ORF">CTM50_03985</name>
</gene>
<proteinExistence type="predicted"/>
<dbReference type="GO" id="GO:0004386">
    <property type="term" value="F:helicase activity"/>
    <property type="evidence" value="ECO:0007669"/>
    <property type="project" value="UniProtKB-KW"/>
</dbReference>
<keyword evidence="2" id="KW-0347">Helicase</keyword>
<feature type="chain" id="PRO_5013561750" evidence="1">
    <location>
        <begin position="21"/>
        <end position="386"/>
    </location>
</feature>
<feature type="signal peptide" evidence="1">
    <location>
        <begin position="1"/>
        <end position="20"/>
    </location>
</feature>
<sequence length="386" mass="44191">MKKYLLMGLVAICLCIVASACNSRNNMNYSTRTKFPWVPNVSAPLNYPAGVKYAYLGFGNEGRRYPVMSSFADAGIGVNKGEVSFADLESDEGLDIPNSLEILWLSYAEGKLYKAHTKFSQELQNKILALLREGYNTEYGNEKLKHETYSSFLITMLPGGKVWLYMEGAERYVLVCDTIQAEPTEMTLGDFDKEALRVASTVQEYSKGCLEKKQIENLKVNGIPYGLWDKYRERFNYDIKFEFEDKNSKIDSLSVVYDFINGEFNYASDGVKAGALSRPKQLYLEWNVKGTIYTGEFFFDEHEVLDIFSKAFSINRRNEKGSLCIKVSKYNNKFDISLHLNDKKIPFSKTKIHVFKQYADQSDLDAIIIYNNHQEIHSDDIKFIGE</sequence>
<dbReference type="RefSeq" id="WP_100022801.1">
    <property type="nucleotide sequence ID" value="NZ_CP024696.1"/>
</dbReference>
<keyword evidence="1" id="KW-0732">Signal</keyword>
<reference evidence="2 3" key="1">
    <citation type="submission" date="2017-11" db="EMBL/GenBank/DDBJ databases">
        <title>Genome sequencing of Prevotella intermedia KCOM 2033.</title>
        <authorList>
            <person name="Kook J.-K."/>
            <person name="Park S.-N."/>
            <person name="Lim Y.K."/>
        </authorList>
    </citation>
    <scope>NUCLEOTIDE SEQUENCE [LARGE SCALE GENOMIC DNA]</scope>
    <source>
        <strain evidence="2 3">KCOM 2033</strain>
    </source>
</reference>
<dbReference type="Pfam" id="PF11153">
    <property type="entry name" value="DUF2931"/>
    <property type="match status" value="1"/>
</dbReference>
<evidence type="ECO:0000256" key="1">
    <source>
        <dbReference type="SAM" id="SignalP"/>
    </source>
</evidence>
<organism evidence="2 3">
    <name type="scientific">Prevotella intermedia</name>
    <dbReference type="NCBI Taxonomy" id="28131"/>
    <lineage>
        <taxon>Bacteria</taxon>
        <taxon>Pseudomonadati</taxon>
        <taxon>Bacteroidota</taxon>
        <taxon>Bacteroidia</taxon>
        <taxon>Bacteroidales</taxon>
        <taxon>Prevotellaceae</taxon>
        <taxon>Prevotella</taxon>
    </lineage>
</organism>
<evidence type="ECO:0000313" key="2">
    <source>
        <dbReference type="EMBL" id="ATV52284.1"/>
    </source>
</evidence>